<dbReference type="PANTHER" id="PTHR23528">
    <property type="match status" value="1"/>
</dbReference>
<keyword evidence="3 5" id="KW-1133">Transmembrane helix</keyword>
<gene>
    <name evidence="7" type="ORF">R4I43_30995</name>
</gene>
<dbReference type="InterPro" id="IPR005828">
    <property type="entry name" value="MFS_sugar_transport-like"/>
</dbReference>
<dbReference type="Pfam" id="PF00083">
    <property type="entry name" value="Sugar_tr"/>
    <property type="match status" value="1"/>
</dbReference>
<dbReference type="InterPro" id="IPR036259">
    <property type="entry name" value="MFS_trans_sf"/>
</dbReference>
<comment type="caution">
    <text evidence="7">The sequence shown here is derived from an EMBL/GenBank/DDBJ whole genome shotgun (WGS) entry which is preliminary data.</text>
</comment>
<feature type="transmembrane region" description="Helical" evidence="5">
    <location>
        <begin position="269"/>
        <end position="291"/>
    </location>
</feature>
<name>A0ABU6AKC3_9PSEU</name>
<evidence type="ECO:0000256" key="3">
    <source>
        <dbReference type="ARBA" id="ARBA00022989"/>
    </source>
</evidence>
<evidence type="ECO:0000256" key="2">
    <source>
        <dbReference type="ARBA" id="ARBA00022692"/>
    </source>
</evidence>
<dbReference type="Pfam" id="PF07690">
    <property type="entry name" value="MFS_1"/>
    <property type="match status" value="1"/>
</dbReference>
<dbReference type="PROSITE" id="PS50850">
    <property type="entry name" value="MFS"/>
    <property type="match status" value="1"/>
</dbReference>
<feature type="transmembrane region" description="Helical" evidence="5">
    <location>
        <begin position="395"/>
        <end position="413"/>
    </location>
</feature>
<feature type="transmembrane region" description="Helical" evidence="5">
    <location>
        <begin position="58"/>
        <end position="82"/>
    </location>
</feature>
<proteinExistence type="predicted"/>
<sequence>MVESYVGTERRLEPERASAAFIAVYALAYLGLWVALLTPVVVSLAVRVQQIDPDGKEGSLALVTGVGALLALVANPFFGHLSDRTTSRFGMRRPWLVGGALAGTLGLAVVSLAQDVPVLLLGWCLAQAGLNAVLATLTALLPDQVPTAQRGRVSGLLGMAMSAAIVLGTFLAQALQNSSFWMFMAPGLVGMVPALLLAAMLRDRRLEPGSQPRYDVREFARGFWVNPVRHPDFGWAWLSRFLLFMGVATLLTYQAYYLTDRLHVPEGEVARLVFVATLVQTAFVVAGSNASGWLSDRLGRRKIFVLSSAVVFGLGLLVIGLAGSFSTFLVGMVLTGLGQGVYLAVDLALVADVLPNRETDAGKDLGVFNIANAMPQSLAPAIAPVFLAVGGGGNYSVLFGAAAAFAVVGALSIQPVRRVR</sequence>
<keyword evidence="2 5" id="KW-0812">Transmembrane</keyword>
<dbReference type="EMBL" id="JAWLNX010000033">
    <property type="protein sequence ID" value="MEB3371834.1"/>
    <property type="molecule type" value="Genomic_DNA"/>
</dbReference>
<feature type="transmembrane region" description="Helical" evidence="5">
    <location>
        <begin position="20"/>
        <end position="46"/>
    </location>
</feature>
<feature type="transmembrane region" description="Helical" evidence="5">
    <location>
        <begin position="94"/>
        <end position="114"/>
    </location>
</feature>
<feature type="transmembrane region" description="Helical" evidence="5">
    <location>
        <begin position="120"/>
        <end position="141"/>
    </location>
</feature>
<keyword evidence="8" id="KW-1185">Reference proteome</keyword>
<feature type="transmembrane region" description="Helical" evidence="5">
    <location>
        <begin position="303"/>
        <end position="322"/>
    </location>
</feature>
<dbReference type="InterPro" id="IPR011701">
    <property type="entry name" value="MFS"/>
</dbReference>
<dbReference type="Proteomes" id="UP001327093">
    <property type="component" value="Unassembled WGS sequence"/>
</dbReference>
<comment type="subcellular location">
    <subcellularLocation>
        <location evidence="1">Cell membrane</location>
        <topology evidence="1">Multi-pass membrane protein</topology>
    </subcellularLocation>
</comment>
<evidence type="ECO:0000259" key="6">
    <source>
        <dbReference type="PROSITE" id="PS50850"/>
    </source>
</evidence>
<evidence type="ECO:0000313" key="8">
    <source>
        <dbReference type="Proteomes" id="UP001327093"/>
    </source>
</evidence>
<feature type="transmembrane region" description="Helical" evidence="5">
    <location>
        <begin position="153"/>
        <end position="174"/>
    </location>
</feature>
<reference evidence="7 8" key="1">
    <citation type="submission" date="2023-10" db="EMBL/GenBank/DDBJ databases">
        <title>Saccharopolyspora sp. nov., isolated from mangrove soil.</title>
        <authorList>
            <person name="Lu Y."/>
            <person name="Liu W."/>
        </authorList>
    </citation>
    <scope>NUCLEOTIDE SEQUENCE [LARGE SCALE GENOMIC DNA]</scope>
    <source>
        <strain evidence="7 8">S2-29</strain>
    </source>
</reference>
<dbReference type="PROSITE" id="PS00216">
    <property type="entry name" value="SUGAR_TRANSPORT_1"/>
    <property type="match status" value="1"/>
</dbReference>
<protein>
    <submittedName>
        <fullName evidence="7">MFS transporter</fullName>
    </submittedName>
</protein>
<evidence type="ECO:0000256" key="1">
    <source>
        <dbReference type="ARBA" id="ARBA00004651"/>
    </source>
</evidence>
<dbReference type="Gene3D" id="1.20.1250.20">
    <property type="entry name" value="MFS general substrate transporter like domains"/>
    <property type="match status" value="2"/>
</dbReference>
<organism evidence="7 8">
    <name type="scientific">Saccharopolyspora mangrovi</name>
    <dbReference type="NCBI Taxonomy" id="3082379"/>
    <lineage>
        <taxon>Bacteria</taxon>
        <taxon>Bacillati</taxon>
        <taxon>Actinomycetota</taxon>
        <taxon>Actinomycetes</taxon>
        <taxon>Pseudonocardiales</taxon>
        <taxon>Pseudonocardiaceae</taxon>
        <taxon>Saccharopolyspora</taxon>
    </lineage>
</organism>
<keyword evidence="4 5" id="KW-0472">Membrane</keyword>
<dbReference type="InterPro" id="IPR020846">
    <property type="entry name" value="MFS_dom"/>
</dbReference>
<feature type="domain" description="Major facilitator superfamily (MFS) profile" evidence="6">
    <location>
        <begin position="19"/>
        <end position="420"/>
    </location>
</feature>
<feature type="transmembrane region" description="Helical" evidence="5">
    <location>
        <begin position="180"/>
        <end position="201"/>
    </location>
</feature>
<evidence type="ECO:0000256" key="4">
    <source>
        <dbReference type="ARBA" id="ARBA00023136"/>
    </source>
</evidence>
<evidence type="ECO:0000256" key="5">
    <source>
        <dbReference type="SAM" id="Phobius"/>
    </source>
</evidence>
<dbReference type="InterPro" id="IPR005829">
    <property type="entry name" value="Sugar_transporter_CS"/>
</dbReference>
<dbReference type="PANTHER" id="PTHR23528:SF1">
    <property type="entry name" value="MAJOR FACILITATOR SUPERFAMILY (MFS) PROFILE DOMAIN-CONTAINING PROTEIN"/>
    <property type="match status" value="1"/>
</dbReference>
<dbReference type="SUPFAM" id="SSF103473">
    <property type="entry name" value="MFS general substrate transporter"/>
    <property type="match status" value="1"/>
</dbReference>
<feature type="transmembrane region" description="Helical" evidence="5">
    <location>
        <begin position="237"/>
        <end position="257"/>
    </location>
</feature>
<accession>A0ABU6AKC3</accession>
<dbReference type="RefSeq" id="WP_324269260.1">
    <property type="nucleotide sequence ID" value="NZ_JAWLNX010000033.1"/>
</dbReference>
<evidence type="ECO:0000313" key="7">
    <source>
        <dbReference type="EMBL" id="MEB3371834.1"/>
    </source>
</evidence>